<reference evidence="4 5" key="1">
    <citation type="submission" date="2013-09" db="EMBL/GenBank/DDBJ databases">
        <title>Corchorus capsularis genome sequencing.</title>
        <authorList>
            <person name="Alam M."/>
            <person name="Haque M.S."/>
            <person name="Islam M.S."/>
            <person name="Emdad E.M."/>
            <person name="Islam M.M."/>
            <person name="Ahmed B."/>
            <person name="Halim A."/>
            <person name="Hossen Q.M.M."/>
            <person name="Hossain M.Z."/>
            <person name="Ahmed R."/>
            <person name="Khan M.M."/>
            <person name="Islam R."/>
            <person name="Rashid M.M."/>
            <person name="Khan S.A."/>
            <person name="Rahman M.S."/>
            <person name="Alam M."/>
        </authorList>
    </citation>
    <scope>NUCLEOTIDE SEQUENCE [LARGE SCALE GENOMIC DNA]</scope>
    <source>
        <strain evidence="5">cv. CVL-1</strain>
        <tissue evidence="4">Whole seedling</tissue>
    </source>
</reference>
<dbReference type="OMA" id="WIPDLEK"/>
<evidence type="ECO:0000259" key="3">
    <source>
        <dbReference type="PROSITE" id="PS50095"/>
    </source>
</evidence>
<protein>
    <submittedName>
        <fullName evidence="4">Lipoxygenase, LH2</fullName>
    </submittedName>
</protein>
<accession>A0A1R3JJ44</accession>
<feature type="domain" description="PLAT" evidence="3">
    <location>
        <begin position="28"/>
        <end position="154"/>
    </location>
</feature>
<dbReference type="PANTHER" id="PTHR31718">
    <property type="entry name" value="PLAT DOMAIN-CONTAINING PROTEIN"/>
    <property type="match status" value="1"/>
</dbReference>
<dbReference type="InterPro" id="IPR001024">
    <property type="entry name" value="PLAT/LH2_dom"/>
</dbReference>
<comment type="caution">
    <text evidence="1">Lacks conserved residue(s) required for the propagation of feature annotation.</text>
</comment>
<dbReference type="Proteomes" id="UP000188268">
    <property type="component" value="Unassembled WGS sequence"/>
</dbReference>
<dbReference type="EMBL" id="AWWV01007768">
    <property type="protein sequence ID" value="OMO94872.1"/>
    <property type="molecule type" value="Genomic_DNA"/>
</dbReference>
<dbReference type="PROSITE" id="PS50095">
    <property type="entry name" value="PLAT"/>
    <property type="match status" value="1"/>
</dbReference>
<gene>
    <name evidence="4" type="ORF">CCACVL1_05741</name>
</gene>
<dbReference type="PANTHER" id="PTHR31718:SF47">
    <property type="entry name" value="OS06G0206401 PROTEIN"/>
    <property type="match status" value="1"/>
</dbReference>
<dbReference type="InterPro" id="IPR010417">
    <property type="entry name" value="Embryo-specific_ATS3"/>
</dbReference>
<dbReference type="Gene3D" id="2.60.60.20">
    <property type="entry name" value="PLAT/LH2 domain"/>
    <property type="match status" value="1"/>
</dbReference>
<evidence type="ECO:0000256" key="1">
    <source>
        <dbReference type="PROSITE-ProRule" id="PRU00152"/>
    </source>
</evidence>
<dbReference type="InterPro" id="IPR036392">
    <property type="entry name" value="PLAT/LH2_dom_sf"/>
</dbReference>
<dbReference type="OrthoDB" id="5322100at2759"/>
<feature type="chain" id="PRO_5012797172" evidence="2">
    <location>
        <begin position="23"/>
        <end position="182"/>
    </location>
</feature>
<organism evidence="4 5">
    <name type="scientific">Corchorus capsularis</name>
    <name type="common">Jute</name>
    <dbReference type="NCBI Taxonomy" id="210143"/>
    <lineage>
        <taxon>Eukaryota</taxon>
        <taxon>Viridiplantae</taxon>
        <taxon>Streptophyta</taxon>
        <taxon>Embryophyta</taxon>
        <taxon>Tracheophyta</taxon>
        <taxon>Spermatophyta</taxon>
        <taxon>Magnoliopsida</taxon>
        <taxon>eudicotyledons</taxon>
        <taxon>Gunneridae</taxon>
        <taxon>Pentapetalae</taxon>
        <taxon>rosids</taxon>
        <taxon>malvids</taxon>
        <taxon>Malvales</taxon>
        <taxon>Malvaceae</taxon>
        <taxon>Grewioideae</taxon>
        <taxon>Apeibeae</taxon>
        <taxon>Corchorus</taxon>
    </lineage>
</organism>
<keyword evidence="5" id="KW-1185">Reference proteome</keyword>
<dbReference type="SUPFAM" id="SSF49723">
    <property type="entry name" value="Lipase/lipooxygenase domain (PLAT/LH2 domain)"/>
    <property type="match status" value="1"/>
</dbReference>
<dbReference type="Pfam" id="PF06232">
    <property type="entry name" value="ATS3"/>
    <property type="match status" value="1"/>
</dbReference>
<proteinExistence type="predicted"/>
<feature type="signal peptide" evidence="2">
    <location>
        <begin position="1"/>
        <end position="22"/>
    </location>
</feature>
<sequence length="182" mass="19651">MKAHRSFSIFSIIVLLFSLASADSSNDCVYTLYVKTGSIIKAGTDSKISVTLGDSLGRSVWVPDLESWGLMSPSYDYYERGNLDIFSGRGPCIAAPICRLNLTSDGSGSHHGWYCEYIEVTSTGPHKDCSQSVFFVNQWLATDAPPYQLTAVLDGCDMWDGPAHNAINGPFVVGSPQIPASA</sequence>
<name>A0A1R3JJ44_COCAP</name>
<keyword evidence="2" id="KW-0732">Signal</keyword>
<evidence type="ECO:0000313" key="4">
    <source>
        <dbReference type="EMBL" id="OMO94872.1"/>
    </source>
</evidence>
<dbReference type="STRING" id="210143.A0A1R3JJ44"/>
<evidence type="ECO:0000256" key="2">
    <source>
        <dbReference type="SAM" id="SignalP"/>
    </source>
</evidence>
<evidence type="ECO:0000313" key="5">
    <source>
        <dbReference type="Proteomes" id="UP000188268"/>
    </source>
</evidence>
<dbReference type="AlphaFoldDB" id="A0A1R3JJ44"/>
<comment type="caution">
    <text evidence="4">The sequence shown here is derived from an EMBL/GenBank/DDBJ whole genome shotgun (WGS) entry which is preliminary data.</text>
</comment>
<dbReference type="Gramene" id="OMO94872">
    <property type="protein sequence ID" value="OMO94872"/>
    <property type="gene ID" value="CCACVL1_05741"/>
</dbReference>